<evidence type="ECO:0000313" key="1">
    <source>
        <dbReference type="EMBL" id="CAI4036429.1"/>
    </source>
</evidence>
<sequence>MDYKKFLLFGDSITELAFDTRPLESDKDQYALGAALVNEYTRKMDIVQRGFKGYNSRWGLKVLPEILKNESNIVMATIFFGSNDACSAGPQSVPLHEFEDNICQMVSMMKAHHICPIIIGPALIYSQKWEETKAEEKALGYLRTNQNFAIYSDALAKLANKKKVPFVNLNKAFQEKGGDNWRQLLTDGLHFSGKGYEIFHDELLKTIEESYPEYHPKNMQYKLGEWTNMVDRQ</sequence>
<dbReference type="Proteomes" id="UP001161438">
    <property type="component" value="Chromosome 15"/>
</dbReference>
<dbReference type="EMBL" id="OX365771">
    <property type="protein sequence ID" value="CAI4036429.1"/>
    <property type="molecule type" value="Genomic_DNA"/>
</dbReference>
<reference evidence="1" key="1">
    <citation type="submission" date="2022-10" db="EMBL/GenBank/DDBJ databases">
        <authorList>
            <person name="Byrne P K."/>
        </authorList>
    </citation>
    <scope>NUCLEOTIDE SEQUENCE</scope>
    <source>
        <strain evidence="1">IFO1815</strain>
    </source>
</reference>
<name>A0AA35IVD4_SACMI</name>
<dbReference type="PANTHER" id="PTHR14209:SF19">
    <property type="entry name" value="ISOAMYL ACETATE-HYDROLYZING ESTERASE 1 HOMOLOG"/>
    <property type="match status" value="1"/>
</dbReference>
<dbReference type="GeneID" id="80921337"/>
<proteinExistence type="predicted"/>
<protein>
    <recommendedName>
        <fullName evidence="3">Iah1p</fullName>
    </recommendedName>
</protein>
<dbReference type="InterPro" id="IPR036514">
    <property type="entry name" value="SGNH_hydro_sf"/>
</dbReference>
<dbReference type="InterPro" id="IPR001087">
    <property type="entry name" value="GDSL"/>
</dbReference>
<evidence type="ECO:0008006" key="3">
    <source>
        <dbReference type="Google" id="ProtNLM"/>
    </source>
</evidence>
<keyword evidence="2" id="KW-1185">Reference proteome</keyword>
<dbReference type="RefSeq" id="XP_056079549.1">
    <property type="nucleotide sequence ID" value="XM_056225762.1"/>
</dbReference>
<dbReference type="FunFam" id="3.40.50.1110:FF:000022">
    <property type="entry name" value="Isoamyl acetate-hydrolyzing esterase"/>
    <property type="match status" value="1"/>
</dbReference>
<gene>
    <name evidence="1" type="primary">SMKI15G2730</name>
    <name evidence="1" type="ORF">SMKI_15G2730</name>
</gene>
<dbReference type="SUPFAM" id="SSF52266">
    <property type="entry name" value="SGNH hydrolase"/>
    <property type="match status" value="1"/>
</dbReference>
<dbReference type="InterPro" id="IPR045136">
    <property type="entry name" value="Iah1-like"/>
</dbReference>
<dbReference type="Gene3D" id="3.40.50.1110">
    <property type="entry name" value="SGNH hydrolase"/>
    <property type="match status" value="1"/>
</dbReference>
<dbReference type="Pfam" id="PF00657">
    <property type="entry name" value="Lipase_GDSL"/>
    <property type="match status" value="1"/>
</dbReference>
<organism evidence="1 2">
    <name type="scientific">Saccharomyces mikatae IFO 1815</name>
    <dbReference type="NCBI Taxonomy" id="226126"/>
    <lineage>
        <taxon>Eukaryota</taxon>
        <taxon>Fungi</taxon>
        <taxon>Dikarya</taxon>
        <taxon>Ascomycota</taxon>
        <taxon>Saccharomycotina</taxon>
        <taxon>Saccharomycetes</taxon>
        <taxon>Saccharomycetales</taxon>
        <taxon>Saccharomycetaceae</taxon>
        <taxon>Saccharomyces</taxon>
    </lineage>
</organism>
<dbReference type="CDD" id="cd01838">
    <property type="entry name" value="Isoamyl_acetate_hydrolase_like"/>
    <property type="match status" value="1"/>
</dbReference>
<dbReference type="AlphaFoldDB" id="A0AA35IVD4"/>
<dbReference type="PANTHER" id="PTHR14209">
    <property type="entry name" value="ISOAMYL ACETATE-HYDROLYZING ESTERASE 1"/>
    <property type="match status" value="1"/>
</dbReference>
<accession>A0AA35IVD4</accession>
<evidence type="ECO:0000313" key="2">
    <source>
        <dbReference type="Proteomes" id="UP001161438"/>
    </source>
</evidence>